<dbReference type="InterPro" id="IPR000709">
    <property type="entry name" value="Leu_Ile_Val-bd"/>
</dbReference>
<dbReference type="Proteomes" id="UP000515823">
    <property type="component" value="Chromosome"/>
</dbReference>
<keyword evidence="2" id="KW-0813">Transport</keyword>
<protein>
    <submittedName>
        <fullName evidence="7">ABC transporter substrate-binding protein</fullName>
    </submittedName>
</protein>
<name>A0A7G9G5B6_9FIRM</name>
<feature type="signal peptide" evidence="5">
    <location>
        <begin position="1"/>
        <end position="20"/>
    </location>
</feature>
<evidence type="ECO:0000259" key="6">
    <source>
        <dbReference type="Pfam" id="PF13458"/>
    </source>
</evidence>
<dbReference type="PANTHER" id="PTHR47151">
    <property type="entry name" value="LEU/ILE/VAL-BINDING ABC TRANSPORTER SUBUNIT"/>
    <property type="match status" value="1"/>
</dbReference>
<evidence type="ECO:0000313" key="8">
    <source>
        <dbReference type="Proteomes" id="UP000515823"/>
    </source>
</evidence>
<evidence type="ECO:0000256" key="5">
    <source>
        <dbReference type="SAM" id="SignalP"/>
    </source>
</evidence>
<dbReference type="InterPro" id="IPR028082">
    <property type="entry name" value="Peripla_BP_I"/>
</dbReference>
<organism evidence="7 8">
    <name type="scientific">Qiania dongpingensis</name>
    <dbReference type="NCBI Taxonomy" id="2763669"/>
    <lineage>
        <taxon>Bacteria</taxon>
        <taxon>Bacillati</taxon>
        <taxon>Bacillota</taxon>
        <taxon>Clostridia</taxon>
        <taxon>Lachnospirales</taxon>
        <taxon>Lachnospiraceae</taxon>
        <taxon>Qiania</taxon>
    </lineage>
</organism>
<evidence type="ECO:0000256" key="1">
    <source>
        <dbReference type="ARBA" id="ARBA00010062"/>
    </source>
</evidence>
<reference evidence="7 8" key="1">
    <citation type="submission" date="2020-08" db="EMBL/GenBank/DDBJ databases">
        <authorList>
            <person name="Liu C."/>
            <person name="Sun Q."/>
        </authorList>
    </citation>
    <scope>NUCLEOTIDE SEQUENCE [LARGE SCALE GENOMIC DNA]</scope>
    <source>
        <strain evidence="7 8">NSJ-38</strain>
    </source>
</reference>
<dbReference type="PANTHER" id="PTHR47151:SF2">
    <property type="entry name" value="AMINO ACID BINDING PROTEIN"/>
    <property type="match status" value="1"/>
</dbReference>
<dbReference type="SUPFAM" id="SSF53822">
    <property type="entry name" value="Periplasmic binding protein-like I"/>
    <property type="match status" value="1"/>
</dbReference>
<dbReference type="EMBL" id="CP060634">
    <property type="protein sequence ID" value="QNM05998.1"/>
    <property type="molecule type" value="Genomic_DNA"/>
</dbReference>
<evidence type="ECO:0000256" key="3">
    <source>
        <dbReference type="ARBA" id="ARBA00022729"/>
    </source>
</evidence>
<dbReference type="PRINTS" id="PR00337">
    <property type="entry name" value="LEUILEVALBP"/>
</dbReference>
<dbReference type="InterPro" id="IPR028081">
    <property type="entry name" value="Leu-bd"/>
</dbReference>
<dbReference type="AlphaFoldDB" id="A0A7G9G5B6"/>
<evidence type="ECO:0000256" key="2">
    <source>
        <dbReference type="ARBA" id="ARBA00022448"/>
    </source>
</evidence>
<gene>
    <name evidence="7" type="ORF">H9Q78_02180</name>
</gene>
<accession>A0A7G9G5B6</accession>
<feature type="chain" id="PRO_5039115349" evidence="5">
    <location>
        <begin position="21"/>
        <end position="383"/>
    </location>
</feature>
<keyword evidence="3 5" id="KW-0732">Signal</keyword>
<proteinExistence type="inferred from homology"/>
<evidence type="ECO:0000256" key="4">
    <source>
        <dbReference type="ARBA" id="ARBA00022970"/>
    </source>
</evidence>
<dbReference type="CDD" id="cd06349">
    <property type="entry name" value="PBP1_ABC_HAAT-like"/>
    <property type="match status" value="1"/>
</dbReference>
<dbReference type="GO" id="GO:0006865">
    <property type="term" value="P:amino acid transport"/>
    <property type="evidence" value="ECO:0007669"/>
    <property type="project" value="UniProtKB-KW"/>
</dbReference>
<dbReference type="Gene3D" id="3.40.50.2300">
    <property type="match status" value="2"/>
</dbReference>
<keyword evidence="4" id="KW-0029">Amino-acid transport</keyword>
<dbReference type="PROSITE" id="PS51257">
    <property type="entry name" value="PROKAR_LIPOPROTEIN"/>
    <property type="match status" value="1"/>
</dbReference>
<dbReference type="Pfam" id="PF13458">
    <property type="entry name" value="Peripla_BP_6"/>
    <property type="match status" value="1"/>
</dbReference>
<sequence>MKKRFVACVMTVVVVAGLFAGCGKKKEAETSFSDSETIKIGVGVPMTGGSAELGGRVFNGAELAVDEINEAGGVKGKKIELVSMDDKADPKEAANVAKLFVADKDIVACIAGYNSSCTLSGAPIYNKAGLVHIAVGSSSPKVSTAGDYTFRVWNSDVYRATFDLDVIIDAGYKKIGIIYQNDDFGQGALEVAKERLKEEGIEPLVAEGYLLGETIDFNTVITKMVDTGCEAVFAIADETELAAFAKQCVQQGYNPFISATGTYNPSVISLGGDAVEGMVGDSYFDPDNVPEKAKEFFDKYNDKYSANGVRTEDPTSPCAYAAIYMLKAAIEDGAETREDIQKYLANLKDFETVVGSLSFDENGDVKIPLVAVQIKDGAFAAYK</sequence>
<evidence type="ECO:0000313" key="7">
    <source>
        <dbReference type="EMBL" id="QNM05998.1"/>
    </source>
</evidence>
<comment type="similarity">
    <text evidence="1">Belongs to the leucine-binding protein family.</text>
</comment>
<keyword evidence="8" id="KW-1185">Reference proteome</keyword>
<dbReference type="KEGG" id="qdo:H9Q78_02180"/>
<dbReference type="RefSeq" id="WP_249303364.1">
    <property type="nucleotide sequence ID" value="NZ_CP060634.1"/>
</dbReference>
<feature type="domain" description="Leucine-binding protein" evidence="6">
    <location>
        <begin position="37"/>
        <end position="377"/>
    </location>
</feature>